<keyword evidence="2" id="KW-1185">Reference proteome</keyword>
<organism evidence="1 2">
    <name type="scientific">Phlebia brevispora</name>
    <dbReference type="NCBI Taxonomy" id="194682"/>
    <lineage>
        <taxon>Eukaryota</taxon>
        <taxon>Fungi</taxon>
        <taxon>Dikarya</taxon>
        <taxon>Basidiomycota</taxon>
        <taxon>Agaricomycotina</taxon>
        <taxon>Agaricomycetes</taxon>
        <taxon>Polyporales</taxon>
        <taxon>Meruliaceae</taxon>
        <taxon>Phlebia</taxon>
    </lineage>
</organism>
<protein>
    <submittedName>
        <fullName evidence="1">Uncharacterized protein</fullName>
    </submittedName>
</protein>
<dbReference type="EMBL" id="JANHOG010001349">
    <property type="protein sequence ID" value="KAJ3538549.1"/>
    <property type="molecule type" value="Genomic_DNA"/>
</dbReference>
<dbReference type="Proteomes" id="UP001148662">
    <property type="component" value="Unassembled WGS sequence"/>
</dbReference>
<sequence length="107" mass="11416">MQAEVDPLDASVYAKHLAQPDPFSSAHGAASSGKRRHRPEPLKLVPQNTSHLVSASDARREFLESSFAPAPKLPSSSANPSSATVDSYGNKKSVLKGLFKSKKTSRA</sequence>
<gene>
    <name evidence="1" type="ORF">NM688_g6504</name>
</gene>
<accession>A0ACC1SFD9</accession>
<proteinExistence type="predicted"/>
<comment type="caution">
    <text evidence="1">The sequence shown here is derived from an EMBL/GenBank/DDBJ whole genome shotgun (WGS) entry which is preliminary data.</text>
</comment>
<evidence type="ECO:0000313" key="2">
    <source>
        <dbReference type="Proteomes" id="UP001148662"/>
    </source>
</evidence>
<name>A0ACC1SFD9_9APHY</name>
<evidence type="ECO:0000313" key="1">
    <source>
        <dbReference type="EMBL" id="KAJ3538549.1"/>
    </source>
</evidence>
<reference evidence="1" key="1">
    <citation type="submission" date="2022-07" db="EMBL/GenBank/DDBJ databases">
        <title>Genome Sequence of Phlebia brevispora.</title>
        <authorList>
            <person name="Buettner E."/>
        </authorList>
    </citation>
    <scope>NUCLEOTIDE SEQUENCE</scope>
    <source>
        <strain evidence="1">MPL23</strain>
    </source>
</reference>